<keyword evidence="5" id="KW-1185">Reference proteome</keyword>
<dbReference type="InterPro" id="IPR001670">
    <property type="entry name" value="ADH_Fe/GldA"/>
</dbReference>
<dbReference type="OrthoDB" id="3360544at2759"/>
<protein>
    <submittedName>
        <fullName evidence="4">Iron-containing alcohol dehydrogenase domain-containing protein</fullName>
    </submittedName>
</protein>
<name>A0A9P8SKL9_9HYPO</name>
<gene>
    <name evidence="4" type="ORF">HRG_02926</name>
</gene>
<sequence>MGSIPGTFFLEDSARHRAELTTRQTGYDSRHAYRHKHHFHQHNFVLGLLTTLLAWPSERAPRPRWRKRSFFPLAAQFTTNAALAGRDSISRGVDRGSRRRQGNVASRRRHPRACTRSKSLTTPGRIAIVLAVLSILASLAPRRLHLSSPLIVSSPSRIALARRIQALVPSLDSRILDSAVVNVPARVVDDALDRISGRDVVISVGGASAVGLAKAIGGRKGIPHICIPTTYSGSEMMPLLLDTVSNMSTVRDPKILPTVIIYDEELTMSPLKRFSAPSDSAAMARSTELRACPSKGDETAQWSYIHLPGV</sequence>
<dbReference type="EMBL" id="JAIZPD010000003">
    <property type="protein sequence ID" value="KAH0964910.1"/>
    <property type="molecule type" value="Genomic_DNA"/>
</dbReference>
<dbReference type="AlphaFoldDB" id="A0A9P8SKL9"/>
<keyword evidence="1" id="KW-0560">Oxidoreductase</keyword>
<evidence type="ECO:0000313" key="5">
    <source>
        <dbReference type="Proteomes" id="UP000824596"/>
    </source>
</evidence>
<evidence type="ECO:0000256" key="1">
    <source>
        <dbReference type="ARBA" id="ARBA00023002"/>
    </source>
</evidence>
<reference evidence="4" key="1">
    <citation type="submission" date="2021-09" db="EMBL/GenBank/DDBJ databases">
        <title>A high-quality genome of the endoparasitic fungus Hirsutella rhossiliensis with a comparison of Hirsutella genomes reveals transposable elements contributing to genome size variation.</title>
        <authorList>
            <person name="Lin R."/>
            <person name="Jiao Y."/>
            <person name="Sun X."/>
            <person name="Ling J."/>
            <person name="Xie B."/>
            <person name="Cheng X."/>
        </authorList>
    </citation>
    <scope>NUCLEOTIDE SEQUENCE</scope>
    <source>
        <strain evidence="4">HR02</strain>
    </source>
</reference>
<dbReference type="SUPFAM" id="SSF56796">
    <property type="entry name" value="Dehydroquinate synthase-like"/>
    <property type="match status" value="1"/>
</dbReference>
<feature type="domain" description="Alcohol dehydrogenase iron-type/glycerol dehydrogenase GldA" evidence="3">
    <location>
        <begin position="143"/>
        <end position="263"/>
    </location>
</feature>
<dbReference type="Pfam" id="PF00465">
    <property type="entry name" value="Fe-ADH"/>
    <property type="match status" value="1"/>
</dbReference>
<feature type="compositionally biased region" description="Basic residues" evidence="2">
    <location>
        <begin position="97"/>
        <end position="112"/>
    </location>
</feature>
<dbReference type="RefSeq" id="XP_044722423.1">
    <property type="nucleotide sequence ID" value="XM_044861397.1"/>
</dbReference>
<accession>A0A9P8SKL9</accession>
<proteinExistence type="predicted"/>
<evidence type="ECO:0000313" key="4">
    <source>
        <dbReference type="EMBL" id="KAH0964910.1"/>
    </source>
</evidence>
<dbReference type="Proteomes" id="UP000824596">
    <property type="component" value="Unassembled WGS sequence"/>
</dbReference>
<comment type="caution">
    <text evidence="4">The sequence shown here is derived from an EMBL/GenBank/DDBJ whole genome shotgun (WGS) entry which is preliminary data.</text>
</comment>
<evidence type="ECO:0000256" key="2">
    <source>
        <dbReference type="SAM" id="MobiDB-lite"/>
    </source>
</evidence>
<evidence type="ECO:0000259" key="3">
    <source>
        <dbReference type="Pfam" id="PF00465"/>
    </source>
</evidence>
<feature type="region of interest" description="Disordered" evidence="2">
    <location>
        <begin position="88"/>
        <end position="112"/>
    </location>
</feature>
<dbReference type="GO" id="GO:0046872">
    <property type="term" value="F:metal ion binding"/>
    <property type="evidence" value="ECO:0007669"/>
    <property type="project" value="InterPro"/>
</dbReference>
<dbReference type="GeneID" id="68352055"/>
<organism evidence="4 5">
    <name type="scientific">Hirsutella rhossiliensis</name>
    <dbReference type="NCBI Taxonomy" id="111463"/>
    <lineage>
        <taxon>Eukaryota</taxon>
        <taxon>Fungi</taxon>
        <taxon>Dikarya</taxon>
        <taxon>Ascomycota</taxon>
        <taxon>Pezizomycotina</taxon>
        <taxon>Sordariomycetes</taxon>
        <taxon>Hypocreomycetidae</taxon>
        <taxon>Hypocreales</taxon>
        <taxon>Ophiocordycipitaceae</taxon>
        <taxon>Hirsutella</taxon>
    </lineage>
</organism>
<dbReference type="Gene3D" id="3.40.50.1970">
    <property type="match status" value="1"/>
</dbReference>
<dbReference type="GO" id="GO:0016491">
    <property type="term" value="F:oxidoreductase activity"/>
    <property type="evidence" value="ECO:0007669"/>
    <property type="project" value="UniProtKB-KW"/>
</dbReference>